<sequence length="340" mass="37351">MNKCVLFIFLLLLVYTAKAQNLNVDSNNYASIDSYNGIVKSNAYKVWIDGNGNLNLPTWRVSARVKQPISNGNQVFPADKISLLPTTTYGQLNGSAIPTINQIGMPLQTFLQQGQEVFLVPQSQAGLFNSAGGGNPYYNFHIPFDLKVEGGAYLSQFTTWSQFTMVVEFRFYDNKNQVRGLQERYYTLQIATLSGSPQTPVNQLAIKVASNAVNGLLELKTKQDYLQGVSVKYSNGLMISANTNYQVQVTALQPNFTSTTGNMLPLNTVNLSLIPVSNNQAAVFPVGLSATSQKIASGSSTQSAQVFFDIMYATKVNDANLINAKPEQYTTTLQYEIVPQ</sequence>
<keyword evidence="1" id="KW-0732">Signal</keyword>
<protein>
    <submittedName>
        <fullName evidence="2">Uncharacterized protein</fullName>
    </submittedName>
</protein>
<evidence type="ECO:0000313" key="2">
    <source>
        <dbReference type="EMBL" id="SFN44765.1"/>
    </source>
</evidence>
<evidence type="ECO:0000256" key="1">
    <source>
        <dbReference type="SAM" id="SignalP"/>
    </source>
</evidence>
<keyword evidence="3" id="KW-1185">Reference proteome</keyword>
<proteinExistence type="predicted"/>
<dbReference type="STRING" id="913024.SAMN05421741_105150"/>
<feature type="signal peptide" evidence="1">
    <location>
        <begin position="1"/>
        <end position="19"/>
    </location>
</feature>
<accession>A0A1I4Z3A1</accession>
<dbReference type="Proteomes" id="UP000199036">
    <property type="component" value="Unassembled WGS sequence"/>
</dbReference>
<organism evidence="2 3">
    <name type="scientific">Paenimyroides ummariense</name>
    <dbReference type="NCBI Taxonomy" id="913024"/>
    <lineage>
        <taxon>Bacteria</taxon>
        <taxon>Pseudomonadati</taxon>
        <taxon>Bacteroidota</taxon>
        <taxon>Flavobacteriia</taxon>
        <taxon>Flavobacteriales</taxon>
        <taxon>Flavobacteriaceae</taxon>
        <taxon>Paenimyroides</taxon>
    </lineage>
</organism>
<gene>
    <name evidence="2" type="ORF">SAMN05421741_105150</name>
</gene>
<reference evidence="3" key="1">
    <citation type="submission" date="2016-10" db="EMBL/GenBank/DDBJ databases">
        <authorList>
            <person name="Varghese N."/>
            <person name="Submissions S."/>
        </authorList>
    </citation>
    <scope>NUCLEOTIDE SEQUENCE [LARGE SCALE GENOMIC DNA]</scope>
    <source>
        <strain evidence="3">DS-12</strain>
    </source>
</reference>
<evidence type="ECO:0000313" key="3">
    <source>
        <dbReference type="Proteomes" id="UP000199036"/>
    </source>
</evidence>
<dbReference type="EMBL" id="FOVI01000005">
    <property type="protein sequence ID" value="SFN44765.1"/>
    <property type="molecule type" value="Genomic_DNA"/>
</dbReference>
<dbReference type="OrthoDB" id="700277at2"/>
<feature type="chain" id="PRO_5011796598" evidence="1">
    <location>
        <begin position="20"/>
        <end position="340"/>
    </location>
</feature>
<dbReference type="AlphaFoldDB" id="A0A1I4Z3A1"/>
<name>A0A1I4Z3A1_9FLAO</name>
<dbReference type="RefSeq" id="WP_091520450.1">
    <property type="nucleotide sequence ID" value="NZ_FOVI01000005.1"/>
</dbReference>